<dbReference type="EC" id="4.4.1.22" evidence="5"/>
<dbReference type="InterPro" id="IPR014185">
    <property type="entry name" value="Formald_GSH"/>
</dbReference>
<dbReference type="EMBL" id="JABCJD010000007">
    <property type="protein sequence ID" value="NVO28509.1"/>
    <property type="molecule type" value="Genomic_DNA"/>
</dbReference>
<evidence type="ECO:0000313" key="7">
    <source>
        <dbReference type="EMBL" id="NVO28509.1"/>
    </source>
</evidence>
<keyword evidence="3 5" id="KW-0862">Zinc</keyword>
<reference evidence="7 8" key="1">
    <citation type="submission" date="2020-04" db="EMBL/GenBank/DDBJ databases">
        <title>Donghicola sp., a member of the Rhodobacteraceae family isolated from mangrove forest in Thailand.</title>
        <authorList>
            <person name="Charoenyingcharoen P."/>
            <person name="Yukphan P."/>
        </authorList>
    </citation>
    <scope>NUCLEOTIDE SEQUENCE [LARGE SCALE GENOMIC DNA]</scope>
    <source>
        <strain evidence="7 8">C2-DW-16</strain>
    </source>
</reference>
<dbReference type="Gene3D" id="3.90.1590.10">
    <property type="entry name" value="glutathione-dependent formaldehyde- activating enzyme (gfa)"/>
    <property type="match status" value="1"/>
</dbReference>
<keyword evidence="4 5" id="KW-0456">Lyase</keyword>
<dbReference type="GO" id="GO:0051907">
    <property type="term" value="F:S-(hydroxymethyl)glutathione synthase activity"/>
    <property type="evidence" value="ECO:0007669"/>
    <property type="project" value="UniProtKB-EC"/>
</dbReference>
<feature type="binding site" evidence="5">
    <location>
        <position position="67"/>
    </location>
    <ligand>
        <name>Zn(2+)</name>
        <dbReference type="ChEBI" id="CHEBI:29105"/>
        <label>2</label>
        <note>catalytic</note>
    </ligand>
</feature>
<evidence type="ECO:0000256" key="5">
    <source>
        <dbReference type="HAMAP-Rule" id="MF_00723"/>
    </source>
</evidence>
<dbReference type="InterPro" id="IPR006913">
    <property type="entry name" value="CENP-V/GFA"/>
</dbReference>
<protein>
    <recommendedName>
        <fullName evidence="5">Glutathione-dependent formaldehyde-activating enzyme</fullName>
        <ecNumber evidence="5">4.4.1.22</ecNumber>
    </recommendedName>
    <alternativeName>
        <fullName evidence="5">S-(hydroxymethyl)glutathione synthase</fullName>
    </alternativeName>
</protein>
<comment type="catalytic activity">
    <reaction evidence="5">
        <text>S-(hydroxymethyl)glutathione = glutathione + formaldehyde</text>
        <dbReference type="Rhea" id="RHEA:22488"/>
        <dbReference type="ChEBI" id="CHEBI:16842"/>
        <dbReference type="ChEBI" id="CHEBI:57925"/>
        <dbReference type="ChEBI" id="CHEBI:58758"/>
        <dbReference type="EC" id="4.4.1.22"/>
    </reaction>
</comment>
<dbReference type="PANTHER" id="PTHR33337">
    <property type="entry name" value="GFA DOMAIN-CONTAINING PROTEIN"/>
    <property type="match status" value="1"/>
</dbReference>
<evidence type="ECO:0000313" key="8">
    <source>
        <dbReference type="Proteomes" id="UP000523601"/>
    </source>
</evidence>
<proteinExistence type="inferred from homology"/>
<comment type="similarity">
    <text evidence="1 5">Belongs to the Gfa family.</text>
</comment>
<comment type="function">
    <text evidence="5">Catalyzes the condensation of formaldehyde and glutathione to S-hydroxymethylglutathione.</text>
</comment>
<gene>
    <name evidence="5 7" type="primary">gfa</name>
    <name evidence="7" type="ORF">HJ526_13845</name>
</gene>
<comment type="pathway">
    <text evidence="5">One-carbon metabolism; formaldehyde degradation; formate from formaldehyde (glutathione route): step 1/3.</text>
</comment>
<feature type="binding site" evidence="5">
    <location>
        <position position="109"/>
    </location>
    <ligand>
        <name>Zn(2+)</name>
        <dbReference type="ChEBI" id="CHEBI:29105"/>
        <label>1</label>
        <note>structural</note>
    </ligand>
</feature>
<dbReference type="InterPro" id="IPR011057">
    <property type="entry name" value="Mss4-like_sf"/>
</dbReference>
<evidence type="ECO:0000256" key="1">
    <source>
        <dbReference type="ARBA" id="ARBA00005495"/>
    </source>
</evidence>
<name>A0ABX2PGD7_9RHOB</name>
<dbReference type="PROSITE" id="PS51891">
    <property type="entry name" value="CENP_V_GFA"/>
    <property type="match status" value="1"/>
</dbReference>
<dbReference type="RefSeq" id="WP_176855197.1">
    <property type="nucleotide sequence ID" value="NZ_JABCJD010000007.1"/>
</dbReference>
<feature type="binding site" evidence="5">
    <location>
        <position position="62"/>
    </location>
    <ligand>
        <name>Zn(2+)</name>
        <dbReference type="ChEBI" id="CHEBI:29105"/>
        <label>2</label>
        <note>catalytic</note>
    </ligand>
</feature>
<dbReference type="SUPFAM" id="SSF51316">
    <property type="entry name" value="Mss4-like"/>
    <property type="match status" value="1"/>
</dbReference>
<dbReference type="Proteomes" id="UP000523601">
    <property type="component" value="Unassembled WGS sequence"/>
</dbReference>
<feature type="binding site" evidence="5">
    <location>
        <position position="43"/>
    </location>
    <ligand>
        <name>Zn(2+)</name>
        <dbReference type="ChEBI" id="CHEBI:29105"/>
        <label>1</label>
        <note>structural</note>
    </ligand>
</feature>
<comment type="caution">
    <text evidence="7">The sequence shown here is derived from an EMBL/GenBank/DDBJ whole genome shotgun (WGS) entry which is preliminary data.</text>
</comment>
<feature type="domain" description="CENP-V/GFA" evidence="6">
    <location>
        <begin position="34"/>
        <end position="181"/>
    </location>
</feature>
<feature type="binding site" evidence="5">
    <location>
        <position position="64"/>
    </location>
    <ligand>
        <name>Zn(2+)</name>
        <dbReference type="ChEBI" id="CHEBI:29105"/>
        <label>2</label>
        <note>catalytic</note>
    </ligand>
</feature>
<feature type="binding site" evidence="5">
    <location>
        <position position="112"/>
    </location>
    <ligand>
        <name>Zn(2+)</name>
        <dbReference type="ChEBI" id="CHEBI:29105"/>
        <label>1</label>
        <note>structural</note>
    </ligand>
</feature>
<dbReference type="NCBIfam" id="TIGR02820">
    <property type="entry name" value="formald_GSH"/>
    <property type="match status" value="1"/>
</dbReference>
<dbReference type="PIRSF" id="PIRSF033318">
    <property type="entry name" value="Formald_GSH"/>
    <property type="match status" value="1"/>
</dbReference>
<dbReference type="NCBIfam" id="NF003829">
    <property type="entry name" value="PRK05417.1"/>
    <property type="match status" value="1"/>
</dbReference>
<accession>A0ABX2PGD7</accession>
<keyword evidence="8" id="KW-1185">Reference proteome</keyword>
<comment type="cofactor">
    <cofactor evidence="5">
        <name>Zn(2+)</name>
        <dbReference type="ChEBI" id="CHEBI:29105"/>
    </cofactor>
    <text evidence="5">Binds 2 Zn(2+) ions per subunit.</text>
</comment>
<sequence>MGRLDTEAMTGLVPDFLAVIHPAISHPSAQVEGFIGGLLKCQCDKSPVVVSVGSQASHNHLCGCSLCWKPDGALFSQVAVVPRDAVHVTENGDKLGLVDPSAVIQRYACRDCGVHLVGRIEASSHPFYGLDFIHTELSTDVGWEPPKFAAFVSSIIEAGFPAAEMPNMRRHLRSLGLEPYDCLSPELMDAISSHIVLQKQSRPRQRVEVAAE</sequence>
<organism evidence="7 8">
    <name type="scientific">Donghicola mangrovi</name>
    <dbReference type="NCBI Taxonomy" id="2729614"/>
    <lineage>
        <taxon>Bacteria</taxon>
        <taxon>Pseudomonadati</taxon>
        <taxon>Pseudomonadota</taxon>
        <taxon>Alphaproteobacteria</taxon>
        <taxon>Rhodobacterales</taxon>
        <taxon>Roseobacteraceae</taxon>
        <taxon>Donghicola</taxon>
    </lineage>
</organism>
<evidence type="ECO:0000259" key="6">
    <source>
        <dbReference type="PROSITE" id="PS51891"/>
    </source>
</evidence>
<dbReference type="Pfam" id="PF04828">
    <property type="entry name" value="GFA"/>
    <property type="match status" value="1"/>
</dbReference>
<keyword evidence="2 5" id="KW-0479">Metal-binding</keyword>
<evidence type="ECO:0000256" key="3">
    <source>
        <dbReference type="ARBA" id="ARBA00022833"/>
    </source>
</evidence>
<dbReference type="HAMAP" id="MF_00723">
    <property type="entry name" value="Formald_GSH"/>
    <property type="match status" value="1"/>
</dbReference>
<evidence type="ECO:0000256" key="2">
    <source>
        <dbReference type="ARBA" id="ARBA00022723"/>
    </source>
</evidence>
<feature type="binding site" evidence="5">
    <location>
        <position position="41"/>
    </location>
    <ligand>
        <name>Zn(2+)</name>
        <dbReference type="ChEBI" id="CHEBI:29105"/>
        <label>1</label>
        <note>structural</note>
    </ligand>
</feature>
<dbReference type="PANTHER" id="PTHR33337:SF40">
    <property type="entry name" value="CENP-V_GFA DOMAIN-CONTAINING PROTEIN-RELATED"/>
    <property type="match status" value="1"/>
</dbReference>
<evidence type="ECO:0000256" key="4">
    <source>
        <dbReference type="ARBA" id="ARBA00023239"/>
    </source>
</evidence>